<evidence type="ECO:0000256" key="11">
    <source>
        <dbReference type="SAM" id="MobiDB-lite"/>
    </source>
</evidence>
<dbReference type="Pfam" id="PF00689">
    <property type="entry name" value="Cation_ATPase_C"/>
    <property type="match status" value="1"/>
</dbReference>
<reference evidence="14 15" key="1">
    <citation type="submission" date="2018-12" db="EMBL/GenBank/DDBJ databases">
        <title>Complete Genome Sequence of the Corallopyronin A producing Myxobacterium Corallococcus coralloides B035.</title>
        <authorList>
            <person name="Bouhired S.M."/>
            <person name="Rupp O."/>
            <person name="Blom J."/>
            <person name="Schaeberle T.F."/>
            <person name="Kehraus S."/>
            <person name="Schiefer A."/>
            <person name="Pfarr K."/>
            <person name="Goesmann A."/>
            <person name="Hoerauf A."/>
            <person name="Koenig G.M."/>
        </authorList>
    </citation>
    <scope>NUCLEOTIDE SEQUENCE [LARGE SCALE GENOMIC DNA]</scope>
    <source>
        <strain evidence="14 15">B035</strain>
    </source>
</reference>
<dbReference type="SUPFAM" id="SSF81665">
    <property type="entry name" value="Calcium ATPase, transmembrane domain M"/>
    <property type="match status" value="1"/>
</dbReference>
<dbReference type="SUPFAM" id="SSF81660">
    <property type="entry name" value="Metal cation-transporting ATPase, ATP-binding domain N"/>
    <property type="match status" value="1"/>
</dbReference>
<keyword evidence="5" id="KW-0547">Nucleotide-binding</keyword>
<dbReference type="InterPro" id="IPR018303">
    <property type="entry name" value="ATPase_P-typ_P_site"/>
</dbReference>
<organism evidence="14 15">
    <name type="scientific">Corallococcus coralloides</name>
    <name type="common">Myxococcus coralloides</name>
    <dbReference type="NCBI Taxonomy" id="184914"/>
    <lineage>
        <taxon>Bacteria</taxon>
        <taxon>Pseudomonadati</taxon>
        <taxon>Myxococcota</taxon>
        <taxon>Myxococcia</taxon>
        <taxon>Myxococcales</taxon>
        <taxon>Cystobacterineae</taxon>
        <taxon>Myxococcaceae</taxon>
        <taxon>Corallococcus</taxon>
    </lineage>
</organism>
<dbReference type="InterPro" id="IPR044492">
    <property type="entry name" value="P_typ_ATPase_HD_dom"/>
</dbReference>
<dbReference type="GO" id="GO:0005886">
    <property type="term" value="C:plasma membrane"/>
    <property type="evidence" value="ECO:0007669"/>
    <property type="project" value="TreeGrafter"/>
</dbReference>
<keyword evidence="9 12" id="KW-1133">Transmembrane helix</keyword>
<dbReference type="AlphaFoldDB" id="A0A410S1R7"/>
<dbReference type="PRINTS" id="PR00119">
    <property type="entry name" value="CATATPASE"/>
</dbReference>
<feature type="transmembrane region" description="Helical" evidence="12">
    <location>
        <begin position="892"/>
        <end position="912"/>
    </location>
</feature>
<evidence type="ECO:0000256" key="1">
    <source>
        <dbReference type="ARBA" id="ARBA00004127"/>
    </source>
</evidence>
<dbReference type="GO" id="GO:0005391">
    <property type="term" value="F:P-type sodium:potassium-exchanging transporter activity"/>
    <property type="evidence" value="ECO:0007669"/>
    <property type="project" value="TreeGrafter"/>
</dbReference>
<dbReference type="GO" id="GO:1902600">
    <property type="term" value="P:proton transmembrane transport"/>
    <property type="evidence" value="ECO:0007669"/>
    <property type="project" value="TreeGrafter"/>
</dbReference>
<dbReference type="Gene3D" id="3.40.50.1000">
    <property type="entry name" value="HAD superfamily/HAD-like"/>
    <property type="match status" value="1"/>
</dbReference>
<evidence type="ECO:0000256" key="7">
    <source>
        <dbReference type="ARBA" id="ARBA00022842"/>
    </source>
</evidence>
<dbReference type="InterPro" id="IPR059000">
    <property type="entry name" value="ATPase_P-type_domA"/>
</dbReference>
<proteinExistence type="inferred from homology"/>
<dbReference type="GO" id="GO:0006883">
    <property type="term" value="P:intracellular sodium ion homeostasis"/>
    <property type="evidence" value="ECO:0007669"/>
    <property type="project" value="TreeGrafter"/>
</dbReference>
<name>A0A410S1R7_CORCK</name>
<dbReference type="InterPro" id="IPR008250">
    <property type="entry name" value="ATPase_P-typ_transduc_dom_A_sf"/>
</dbReference>
<feature type="transmembrane region" description="Helical" evidence="12">
    <location>
        <begin position="779"/>
        <end position="801"/>
    </location>
</feature>
<keyword evidence="8" id="KW-1278">Translocase</keyword>
<feature type="transmembrane region" description="Helical" evidence="12">
    <location>
        <begin position="821"/>
        <end position="838"/>
    </location>
</feature>
<evidence type="ECO:0000313" key="14">
    <source>
        <dbReference type="EMBL" id="QAT87971.1"/>
    </source>
</evidence>
<feature type="transmembrane region" description="Helical" evidence="12">
    <location>
        <begin position="70"/>
        <end position="93"/>
    </location>
</feature>
<dbReference type="InterPro" id="IPR023298">
    <property type="entry name" value="ATPase_P-typ_TM_dom_sf"/>
</dbReference>
<feature type="transmembrane region" description="Helical" evidence="12">
    <location>
        <begin position="739"/>
        <end position="758"/>
    </location>
</feature>
<keyword evidence="4 12" id="KW-0812">Transmembrane</keyword>
<dbReference type="InterPro" id="IPR001757">
    <property type="entry name" value="P_typ_ATPase"/>
</dbReference>
<dbReference type="Gene3D" id="3.40.1110.10">
    <property type="entry name" value="Calcium-transporting ATPase, cytoplasmic domain N"/>
    <property type="match status" value="1"/>
</dbReference>
<dbReference type="GO" id="GO:0012505">
    <property type="term" value="C:endomembrane system"/>
    <property type="evidence" value="ECO:0007669"/>
    <property type="project" value="UniProtKB-SubCell"/>
</dbReference>
<keyword evidence="6" id="KW-0067">ATP-binding</keyword>
<sequence length="930" mass="99009">MQEPSQPRKQAGLRAPDVPSVPWHALLPEAALEQLSSTPQGLTEEAARERLARHGPNVLERSRPDSAWKLLWRQLDSPLIWVLIASAGLAILLGKVTDGLVVAAVVVLNTLIGFVQEYRAGRAIEALNHMVPETAQVLRDGHLVARPAAELVPGDVVQLASGDRVPADLRLLRSRNFHVEEAALTGESVPSSKHVAAVAGDAELGDRASLAFGGTLVTSGTSTAVVVATGGATELGRISHLMEQAADLSTPLTRELARLGRVISAGIVVLSAVLLGVGMFRGYAFSDAVLVAITLAVAAIPEGLPAIVTIALAIGVQRMALRRAVIRKLPAVETLGSTTVICTDKTGTLTRNEMTVQALWTRRGHYTLTGVGHSPLGELLHAGRALDAPPEDVRALLVAGVLCSEADLQPREGRWGMTGDPTEGALLFAAKKADLGVLEVRERNPRLDAIPFESEHQYMATLHAGGPEGRELVLKGAPEVVLRRCGPELDRDAVLVEVERMARQGLRVLAFARKGLPGAEALRPEDVEDGFTLLGLQGMIDPPREEALASVKACHAAGIRVKMMTGDHPGTAEAIGLQLGLHAPGHPGLTGAHLSGMSDAELAVAVKDTNVFARLAPEHKLRLVRALQAQRHVVAMTGDGVNDAPALKQANIGVAMGITGTAVSREAADLVLTDDNFATIVAAVEEGRRVYDNLVKSLAFVLPTNLGLALILMLGVTFFPLLESGGVREPLLAMRPTQLLWINLVATVTLALPLAFEAKEQHVMRRPPRAPDTPVLSRFVVMRTGLVALLMAAGAIGLFLWEFARQGGGHDASNVQALAEARTMAVNTVVSFQIFYLWMCRTLTGSTREVGFASNPTVFMGIAALVLLQAAFMYVPFFQRLFGSAPLSLGDIARSVLVGACVLPVVGLEKWLRSRSRSRRREVGRRVGAT</sequence>
<dbReference type="RefSeq" id="WP_128799222.1">
    <property type="nucleotide sequence ID" value="NZ_CP034669.1"/>
</dbReference>
<dbReference type="PRINTS" id="PR00120">
    <property type="entry name" value="HATPASE"/>
</dbReference>
<evidence type="ECO:0000256" key="8">
    <source>
        <dbReference type="ARBA" id="ARBA00022967"/>
    </source>
</evidence>
<dbReference type="InterPro" id="IPR050510">
    <property type="entry name" value="Cation_transp_ATPase_P-type"/>
</dbReference>
<evidence type="ECO:0000259" key="13">
    <source>
        <dbReference type="SMART" id="SM00831"/>
    </source>
</evidence>
<evidence type="ECO:0000256" key="10">
    <source>
        <dbReference type="ARBA" id="ARBA00023136"/>
    </source>
</evidence>
<dbReference type="Proteomes" id="UP000288758">
    <property type="component" value="Chromosome"/>
</dbReference>
<dbReference type="InterPro" id="IPR023299">
    <property type="entry name" value="ATPase_P-typ_cyto_dom_N"/>
</dbReference>
<dbReference type="NCBIfam" id="TIGR01494">
    <property type="entry name" value="ATPase_P-type"/>
    <property type="match status" value="3"/>
</dbReference>
<dbReference type="GO" id="GO:0036376">
    <property type="term" value="P:sodium ion export across plasma membrane"/>
    <property type="evidence" value="ECO:0007669"/>
    <property type="project" value="TreeGrafter"/>
</dbReference>
<dbReference type="SMART" id="SM00831">
    <property type="entry name" value="Cation_ATPase_N"/>
    <property type="match status" value="1"/>
</dbReference>
<dbReference type="EMBL" id="CP034669">
    <property type="protein sequence ID" value="QAT87971.1"/>
    <property type="molecule type" value="Genomic_DNA"/>
</dbReference>
<dbReference type="PROSITE" id="PS00154">
    <property type="entry name" value="ATPASE_E1_E2"/>
    <property type="match status" value="1"/>
</dbReference>
<dbReference type="PANTHER" id="PTHR43294:SF20">
    <property type="entry name" value="P-TYPE ATPASE"/>
    <property type="match status" value="1"/>
</dbReference>
<dbReference type="GO" id="GO:0030007">
    <property type="term" value="P:intracellular potassium ion homeostasis"/>
    <property type="evidence" value="ECO:0007669"/>
    <property type="project" value="TreeGrafter"/>
</dbReference>
<protein>
    <submittedName>
        <fullName evidence="14">Cation transporter E1-E2 family ATPase</fullName>
    </submittedName>
</protein>
<gene>
    <name evidence="14" type="primary">ctpF_2</name>
    <name evidence="14" type="ORF">EJ065_6442</name>
</gene>
<evidence type="ECO:0000256" key="2">
    <source>
        <dbReference type="ARBA" id="ARBA00005675"/>
    </source>
</evidence>
<keyword evidence="7" id="KW-0460">Magnesium</keyword>
<dbReference type="SFLD" id="SFLDS00003">
    <property type="entry name" value="Haloacid_Dehalogenase"/>
    <property type="match status" value="1"/>
</dbReference>
<evidence type="ECO:0000256" key="12">
    <source>
        <dbReference type="SAM" id="Phobius"/>
    </source>
</evidence>
<dbReference type="Gene3D" id="1.20.1110.10">
    <property type="entry name" value="Calcium-transporting ATPase, transmembrane domain"/>
    <property type="match status" value="1"/>
</dbReference>
<evidence type="ECO:0000256" key="4">
    <source>
        <dbReference type="ARBA" id="ARBA00022692"/>
    </source>
</evidence>
<dbReference type="SFLD" id="SFLDG00002">
    <property type="entry name" value="C1.7:_P-type_atpase_like"/>
    <property type="match status" value="1"/>
</dbReference>
<evidence type="ECO:0000256" key="5">
    <source>
        <dbReference type="ARBA" id="ARBA00022741"/>
    </source>
</evidence>
<evidence type="ECO:0000256" key="6">
    <source>
        <dbReference type="ARBA" id="ARBA00022840"/>
    </source>
</evidence>
<dbReference type="InterPro" id="IPR023214">
    <property type="entry name" value="HAD_sf"/>
</dbReference>
<dbReference type="SFLD" id="SFLDF00027">
    <property type="entry name" value="p-type_atpase"/>
    <property type="match status" value="1"/>
</dbReference>
<dbReference type="InterPro" id="IPR004014">
    <property type="entry name" value="ATPase_P-typ_cation-transptr_N"/>
</dbReference>
<evidence type="ECO:0000256" key="3">
    <source>
        <dbReference type="ARBA" id="ARBA00022553"/>
    </source>
</evidence>
<keyword evidence="10 12" id="KW-0472">Membrane</keyword>
<dbReference type="Pfam" id="PF13246">
    <property type="entry name" value="Cation_ATPase"/>
    <property type="match status" value="1"/>
</dbReference>
<dbReference type="Pfam" id="PF00690">
    <property type="entry name" value="Cation_ATPase_N"/>
    <property type="match status" value="1"/>
</dbReference>
<comment type="subcellular location">
    <subcellularLocation>
        <location evidence="1">Endomembrane system</location>
        <topology evidence="1">Multi-pass membrane protein</topology>
    </subcellularLocation>
</comment>
<feature type="transmembrane region" description="Helical" evidence="12">
    <location>
        <begin position="99"/>
        <end position="115"/>
    </location>
</feature>
<feature type="region of interest" description="Disordered" evidence="11">
    <location>
        <begin position="1"/>
        <end position="20"/>
    </location>
</feature>
<dbReference type="Gene3D" id="2.70.150.10">
    <property type="entry name" value="Calcium-transporting ATPase, cytoplasmic transduction domain A"/>
    <property type="match status" value="1"/>
</dbReference>
<dbReference type="SUPFAM" id="SSF56784">
    <property type="entry name" value="HAD-like"/>
    <property type="match status" value="1"/>
</dbReference>
<dbReference type="SUPFAM" id="SSF81653">
    <property type="entry name" value="Calcium ATPase, transduction domain A"/>
    <property type="match status" value="1"/>
</dbReference>
<dbReference type="InterPro" id="IPR036412">
    <property type="entry name" value="HAD-like_sf"/>
</dbReference>
<dbReference type="Pfam" id="PF00122">
    <property type="entry name" value="E1-E2_ATPase"/>
    <property type="match status" value="1"/>
</dbReference>
<accession>A0A410S1R7</accession>
<dbReference type="InterPro" id="IPR006068">
    <property type="entry name" value="ATPase_P-typ_cation-transptr_C"/>
</dbReference>
<evidence type="ECO:0000313" key="15">
    <source>
        <dbReference type="Proteomes" id="UP000288758"/>
    </source>
</evidence>
<evidence type="ECO:0000256" key="9">
    <source>
        <dbReference type="ARBA" id="ARBA00022989"/>
    </source>
</evidence>
<feature type="transmembrane region" description="Helical" evidence="12">
    <location>
        <begin position="850"/>
        <end position="872"/>
    </location>
</feature>
<dbReference type="GO" id="GO:0016887">
    <property type="term" value="F:ATP hydrolysis activity"/>
    <property type="evidence" value="ECO:0007669"/>
    <property type="project" value="InterPro"/>
</dbReference>
<keyword evidence="3" id="KW-0597">Phosphoprotein</keyword>
<dbReference type="GO" id="GO:1990573">
    <property type="term" value="P:potassium ion import across plasma membrane"/>
    <property type="evidence" value="ECO:0007669"/>
    <property type="project" value="TreeGrafter"/>
</dbReference>
<feature type="domain" description="Cation-transporting P-type ATPase N-terminal" evidence="13">
    <location>
        <begin position="22"/>
        <end position="95"/>
    </location>
</feature>
<dbReference type="PANTHER" id="PTHR43294">
    <property type="entry name" value="SODIUM/POTASSIUM-TRANSPORTING ATPASE SUBUNIT ALPHA"/>
    <property type="match status" value="1"/>
</dbReference>
<comment type="similarity">
    <text evidence="2">Belongs to the cation transport ATPase (P-type) (TC 3.A.3) family. Type IIA subfamily.</text>
</comment>
<dbReference type="GO" id="GO:0005524">
    <property type="term" value="F:ATP binding"/>
    <property type="evidence" value="ECO:0007669"/>
    <property type="project" value="UniProtKB-KW"/>
</dbReference>
<feature type="transmembrane region" description="Helical" evidence="12">
    <location>
        <begin position="698"/>
        <end position="719"/>
    </location>
</feature>
<feature type="transmembrane region" description="Helical" evidence="12">
    <location>
        <begin position="262"/>
        <end position="283"/>
    </location>
</feature>
<dbReference type="FunFam" id="2.70.150.10:FF:000160">
    <property type="entry name" value="Sarcoplasmic/endoplasmic reticulum calcium ATPase 1"/>
    <property type="match status" value="1"/>
</dbReference>
<feature type="transmembrane region" description="Helical" evidence="12">
    <location>
        <begin position="289"/>
        <end position="314"/>
    </location>
</feature>